<comment type="caution">
    <text evidence="2">The sequence shown here is derived from an EMBL/GenBank/DDBJ whole genome shotgun (WGS) entry which is preliminary data.</text>
</comment>
<feature type="compositionally biased region" description="Basic and acidic residues" evidence="1">
    <location>
        <begin position="255"/>
        <end position="266"/>
    </location>
</feature>
<reference evidence="2" key="1">
    <citation type="submission" date="2013-11" db="EMBL/GenBank/DDBJ databases">
        <title>Genome sequence of the fusiform rust pathogen reveals effectors for host alternation and coevolution with pine.</title>
        <authorList>
            <consortium name="DOE Joint Genome Institute"/>
            <person name="Smith K."/>
            <person name="Pendleton A."/>
            <person name="Kubisiak T."/>
            <person name="Anderson C."/>
            <person name="Salamov A."/>
            <person name="Aerts A."/>
            <person name="Riley R."/>
            <person name="Clum A."/>
            <person name="Lindquist E."/>
            <person name="Ence D."/>
            <person name="Campbell M."/>
            <person name="Kronenberg Z."/>
            <person name="Feau N."/>
            <person name="Dhillon B."/>
            <person name="Hamelin R."/>
            <person name="Burleigh J."/>
            <person name="Smith J."/>
            <person name="Yandell M."/>
            <person name="Nelson C."/>
            <person name="Grigoriev I."/>
            <person name="Davis J."/>
        </authorList>
    </citation>
    <scope>NUCLEOTIDE SEQUENCE</scope>
    <source>
        <strain evidence="2">G11</strain>
    </source>
</reference>
<name>A0A9P6NJZ4_9BASI</name>
<evidence type="ECO:0000313" key="2">
    <source>
        <dbReference type="EMBL" id="KAG0147388.1"/>
    </source>
</evidence>
<sequence length="313" mass="34448">MSIAKRKQSLGSKSFQKRGLEEFDFVEDYDEAIFGIGSSLGVEYYHEPAIVVTEPYEPLLYHHSCSHSHHLSDSDLEHFYSPSPCPMNHPTSLPSVTCIPPPGAVYPTRPETSDRPPQVQNVLIRVLPQGNVAQAAQLLKIRESIDSPEHRLTSQTSTTDLISSKITNIPKSGGLHHVETEKESLETVNPTFYSVSAGTKASLDDRIQHSQSLNDITQESPNYGSAEVPNDTSKNPSNSEIARSPKTGAGGSPKNEARGQLDDEKGILTNTEMGSPKIIEVESDHQEAKHDYYLKMPDGFNQPVEQVEESVTN</sequence>
<feature type="region of interest" description="Disordered" evidence="1">
    <location>
        <begin position="213"/>
        <end position="277"/>
    </location>
</feature>
<organism evidence="2 3">
    <name type="scientific">Cronartium quercuum f. sp. fusiforme G11</name>
    <dbReference type="NCBI Taxonomy" id="708437"/>
    <lineage>
        <taxon>Eukaryota</taxon>
        <taxon>Fungi</taxon>
        <taxon>Dikarya</taxon>
        <taxon>Basidiomycota</taxon>
        <taxon>Pucciniomycotina</taxon>
        <taxon>Pucciniomycetes</taxon>
        <taxon>Pucciniales</taxon>
        <taxon>Coleosporiaceae</taxon>
        <taxon>Cronartium</taxon>
    </lineage>
</organism>
<feature type="compositionally biased region" description="Polar residues" evidence="1">
    <location>
        <begin position="230"/>
        <end position="241"/>
    </location>
</feature>
<feature type="compositionally biased region" description="Polar residues" evidence="1">
    <location>
        <begin position="213"/>
        <end position="223"/>
    </location>
</feature>
<proteinExistence type="predicted"/>
<keyword evidence="3" id="KW-1185">Reference proteome</keyword>
<evidence type="ECO:0000313" key="3">
    <source>
        <dbReference type="Proteomes" id="UP000886653"/>
    </source>
</evidence>
<protein>
    <submittedName>
        <fullName evidence="2">Uncharacterized protein</fullName>
    </submittedName>
</protein>
<gene>
    <name evidence="2" type="ORF">CROQUDRAFT_698858</name>
</gene>
<accession>A0A9P6NJZ4</accession>
<dbReference type="AlphaFoldDB" id="A0A9P6NJZ4"/>
<dbReference type="Proteomes" id="UP000886653">
    <property type="component" value="Unassembled WGS sequence"/>
</dbReference>
<dbReference type="EMBL" id="MU167248">
    <property type="protein sequence ID" value="KAG0147388.1"/>
    <property type="molecule type" value="Genomic_DNA"/>
</dbReference>
<evidence type="ECO:0000256" key="1">
    <source>
        <dbReference type="SAM" id="MobiDB-lite"/>
    </source>
</evidence>